<accession>B9RTK8</accession>
<feature type="chain" id="PRO_5002888699" description="EGF-like domain-containing protein" evidence="1">
    <location>
        <begin position="23"/>
        <end position="240"/>
    </location>
</feature>
<evidence type="ECO:0000313" key="2">
    <source>
        <dbReference type="EMBL" id="EEF45240.1"/>
    </source>
</evidence>
<dbReference type="PANTHER" id="PTHR33881">
    <property type="entry name" value="NEUROGENIC LOCUS NOTCH-LIKE PROTEIN"/>
    <property type="match status" value="1"/>
</dbReference>
<dbReference type="EMBL" id="EQ973814">
    <property type="protein sequence ID" value="EEF45240.1"/>
    <property type="molecule type" value="Genomic_DNA"/>
</dbReference>
<keyword evidence="3" id="KW-1185">Reference proteome</keyword>
<dbReference type="Proteomes" id="UP000008311">
    <property type="component" value="Unassembled WGS sequence"/>
</dbReference>
<dbReference type="PANTHER" id="PTHR33881:SF7">
    <property type="entry name" value="NEUROGENIC LOCUS NOTCH-LIKE PROTEIN"/>
    <property type="match status" value="1"/>
</dbReference>
<evidence type="ECO:0000313" key="3">
    <source>
        <dbReference type="Proteomes" id="UP000008311"/>
    </source>
</evidence>
<dbReference type="InParanoid" id="B9RTK8"/>
<dbReference type="eggNOG" id="ENOG502RY5E">
    <property type="taxonomic scope" value="Eukaryota"/>
</dbReference>
<dbReference type="AlphaFoldDB" id="B9RTK8"/>
<keyword evidence="1" id="KW-0732">Signal</keyword>
<evidence type="ECO:0000256" key="1">
    <source>
        <dbReference type="SAM" id="SignalP"/>
    </source>
</evidence>
<reference evidence="3" key="1">
    <citation type="journal article" date="2010" name="Nat. Biotechnol.">
        <title>Draft genome sequence of the oilseed species Ricinus communis.</title>
        <authorList>
            <person name="Chan A.P."/>
            <person name="Crabtree J."/>
            <person name="Zhao Q."/>
            <person name="Lorenzi H."/>
            <person name="Orvis J."/>
            <person name="Puiu D."/>
            <person name="Melake-Berhan A."/>
            <person name="Jones K.M."/>
            <person name="Redman J."/>
            <person name="Chen G."/>
            <person name="Cahoon E.B."/>
            <person name="Gedil M."/>
            <person name="Stanke M."/>
            <person name="Haas B.J."/>
            <person name="Wortman J.R."/>
            <person name="Fraser-Liggett C.M."/>
            <person name="Ravel J."/>
            <person name="Rabinowicz P.D."/>
        </authorList>
    </citation>
    <scope>NUCLEOTIDE SEQUENCE [LARGE SCALE GENOMIC DNA]</scope>
    <source>
        <strain evidence="3">cv. Hale</strain>
    </source>
</reference>
<sequence>MVYVSFIACLVATLVVLQSMIATSDFLAPLLSPIFDDACKKVECGKGTCKASSNSSFFYECECDPGWKQTRSDHDDTLKFLPCVVPNCTMDYSCVAAPSPIQDKSSKSNASVFDPCFWTDCGGGSCNKTSPFTYSCECTEGYYNLLNISAFPCFKECAIGMDCSNLGISMSNRSASPTPVLTESSNQEEMDLRVALYSYSTFTSDLACYYLLCDTSFSMDKFNYMNKIGMHITITGYGGA</sequence>
<dbReference type="STRING" id="3988.B9RTK8"/>
<gene>
    <name evidence="2" type="ORF">RCOM_0911130</name>
</gene>
<feature type="signal peptide" evidence="1">
    <location>
        <begin position="1"/>
        <end position="22"/>
    </location>
</feature>
<proteinExistence type="predicted"/>
<protein>
    <recommendedName>
        <fullName evidence="4">EGF-like domain-containing protein</fullName>
    </recommendedName>
</protein>
<organism evidence="2 3">
    <name type="scientific">Ricinus communis</name>
    <name type="common">Castor bean</name>
    <dbReference type="NCBI Taxonomy" id="3988"/>
    <lineage>
        <taxon>Eukaryota</taxon>
        <taxon>Viridiplantae</taxon>
        <taxon>Streptophyta</taxon>
        <taxon>Embryophyta</taxon>
        <taxon>Tracheophyta</taxon>
        <taxon>Spermatophyta</taxon>
        <taxon>Magnoliopsida</taxon>
        <taxon>eudicotyledons</taxon>
        <taxon>Gunneridae</taxon>
        <taxon>Pentapetalae</taxon>
        <taxon>rosids</taxon>
        <taxon>fabids</taxon>
        <taxon>Malpighiales</taxon>
        <taxon>Euphorbiaceae</taxon>
        <taxon>Acalyphoideae</taxon>
        <taxon>Acalypheae</taxon>
        <taxon>Ricinus</taxon>
    </lineage>
</organism>
<name>B9RTK8_RICCO</name>
<evidence type="ECO:0008006" key="4">
    <source>
        <dbReference type="Google" id="ProtNLM"/>
    </source>
</evidence>
<dbReference type="FunCoup" id="B9RTK8">
    <property type="interactions" value="435"/>
</dbReference>